<evidence type="ECO:0000313" key="2">
    <source>
        <dbReference type="EMBL" id="KAI3558328.1"/>
    </source>
</evidence>
<reference evidence="2" key="1">
    <citation type="submission" date="2019-01" db="EMBL/GenBank/DDBJ databases">
        <title>Colletotrichum abscissum LGMF1257.</title>
        <authorList>
            <person name="Baroncelli R."/>
        </authorList>
    </citation>
    <scope>NUCLEOTIDE SEQUENCE</scope>
    <source>
        <strain evidence="2">Ca142</strain>
    </source>
</reference>
<protein>
    <submittedName>
        <fullName evidence="2">Uncharacterized protein</fullName>
    </submittedName>
</protein>
<proteinExistence type="predicted"/>
<dbReference type="AlphaFoldDB" id="A0A9P9XRJ5"/>
<sequence>MVLLRKRIEAEVVEKFANVGSELIAGLRDIVHDLELTMRRDFERRQEEARNLNRRESPSMTPPPPPPPPPLPMPPAALDESSTNTARTPGNDEGEVAAVPQTVLNTDNNLAGHLSLDDSQQEVHSARSEATGMDTQNWRIVEGEEPLDPSLLDADFGFDFLNYDGGNSTF</sequence>
<accession>A0A9P9XRJ5</accession>
<comment type="caution">
    <text evidence="2">The sequence shown here is derived from an EMBL/GenBank/DDBJ whole genome shotgun (WGS) entry which is preliminary data.</text>
</comment>
<keyword evidence="3" id="KW-1185">Reference proteome</keyword>
<feature type="compositionally biased region" description="Pro residues" evidence="1">
    <location>
        <begin position="60"/>
        <end position="75"/>
    </location>
</feature>
<dbReference type="OrthoDB" id="4805701at2759"/>
<name>A0A9P9XRJ5_9PEZI</name>
<feature type="region of interest" description="Disordered" evidence="1">
    <location>
        <begin position="45"/>
        <end position="131"/>
    </location>
</feature>
<feature type="compositionally biased region" description="Basic and acidic residues" evidence="1">
    <location>
        <begin position="45"/>
        <end position="57"/>
    </location>
</feature>
<evidence type="ECO:0000313" key="3">
    <source>
        <dbReference type="Proteomes" id="UP001056436"/>
    </source>
</evidence>
<organism evidence="2 3">
    <name type="scientific">Colletotrichum abscissum</name>
    <dbReference type="NCBI Taxonomy" id="1671311"/>
    <lineage>
        <taxon>Eukaryota</taxon>
        <taxon>Fungi</taxon>
        <taxon>Dikarya</taxon>
        <taxon>Ascomycota</taxon>
        <taxon>Pezizomycotina</taxon>
        <taxon>Sordariomycetes</taxon>
        <taxon>Hypocreomycetidae</taxon>
        <taxon>Glomerellales</taxon>
        <taxon>Glomerellaceae</taxon>
        <taxon>Colletotrichum</taxon>
        <taxon>Colletotrichum acutatum species complex</taxon>
    </lineage>
</organism>
<dbReference type="EMBL" id="SDAQ01000004">
    <property type="protein sequence ID" value="KAI3558328.1"/>
    <property type="molecule type" value="Genomic_DNA"/>
</dbReference>
<evidence type="ECO:0000256" key="1">
    <source>
        <dbReference type="SAM" id="MobiDB-lite"/>
    </source>
</evidence>
<dbReference type="Proteomes" id="UP001056436">
    <property type="component" value="Unassembled WGS sequence"/>
</dbReference>
<gene>
    <name evidence="2" type="ORF">CABS02_01475</name>
</gene>